<dbReference type="PANTHER" id="PTHR12300">
    <property type="entry name" value="HVA22-LIKE PROTEINS"/>
    <property type="match status" value="1"/>
</dbReference>
<protein>
    <recommendedName>
        <fullName evidence="10">Receptor expression-enhancing protein</fullName>
    </recommendedName>
</protein>
<evidence type="ECO:0000256" key="8">
    <source>
        <dbReference type="ARBA" id="ARBA00023136"/>
    </source>
</evidence>
<feature type="compositionally biased region" description="Low complexity" evidence="11">
    <location>
        <begin position="79"/>
        <end position="97"/>
    </location>
</feature>
<sequence>MSAAMRQRFDRFLHEKNCMTDLLAKLEAKTGVNRSFIALGGCGAAAAGGSSPGREQLLRQLLGKLPGRGFGKALSVTDGAPNRLLGGRPGRPQGQGPEIPPPGAAPASGAPACARGQVAERPGRGPQGRAALTCLSPGGARLWRGVAGEGGPRGLGAVVARPSRELRIPKACPVGRGDSRCGVIGLLALYLMFGYGASLLCNLIGFGYPAYVSIKAIESPNKEDDTQWLTYWVVYGVFSIAEFFSDLFLSWFPFYYMLKCGFLLWCMAPSPSNGAELLYRRIIRPIFLKHESQVDSVVNDLKDKAKETADAIAKEAKKAAVNLLGDEKKST</sequence>
<dbReference type="EMBL" id="JAULJE010000003">
    <property type="protein sequence ID" value="KAK1345076.1"/>
    <property type="molecule type" value="Genomic_DNA"/>
</dbReference>
<evidence type="ECO:0000256" key="11">
    <source>
        <dbReference type="SAM" id="MobiDB-lite"/>
    </source>
</evidence>
<keyword evidence="5" id="KW-0256">Endoplasmic reticulum</keyword>
<evidence type="ECO:0000256" key="10">
    <source>
        <dbReference type="RuleBase" id="RU362006"/>
    </source>
</evidence>
<gene>
    <name evidence="12" type="ORF">QTO34_013781</name>
</gene>
<evidence type="ECO:0000313" key="13">
    <source>
        <dbReference type="Proteomes" id="UP001177744"/>
    </source>
</evidence>
<evidence type="ECO:0000256" key="1">
    <source>
        <dbReference type="ARBA" id="ARBA00004326"/>
    </source>
</evidence>
<keyword evidence="8 10" id="KW-0472">Membrane</keyword>
<organism evidence="12 13">
    <name type="scientific">Cnephaeus nilssonii</name>
    <name type="common">Northern bat</name>
    <name type="synonym">Eptesicus nilssonii</name>
    <dbReference type="NCBI Taxonomy" id="3371016"/>
    <lineage>
        <taxon>Eukaryota</taxon>
        <taxon>Metazoa</taxon>
        <taxon>Chordata</taxon>
        <taxon>Craniata</taxon>
        <taxon>Vertebrata</taxon>
        <taxon>Euteleostomi</taxon>
        <taxon>Mammalia</taxon>
        <taxon>Eutheria</taxon>
        <taxon>Laurasiatheria</taxon>
        <taxon>Chiroptera</taxon>
        <taxon>Yangochiroptera</taxon>
        <taxon>Vespertilionidae</taxon>
        <taxon>Cnephaeus</taxon>
    </lineage>
</organism>
<dbReference type="PANTHER" id="PTHR12300:SF93">
    <property type="entry name" value="RECEPTOR EXPRESSION-ENHANCING PROTEIN 5"/>
    <property type="match status" value="1"/>
</dbReference>
<evidence type="ECO:0000256" key="6">
    <source>
        <dbReference type="ARBA" id="ARBA00022951"/>
    </source>
</evidence>
<evidence type="ECO:0000256" key="9">
    <source>
        <dbReference type="ARBA" id="ARBA00037732"/>
    </source>
</evidence>
<dbReference type="AlphaFoldDB" id="A0AA40LSZ6"/>
<evidence type="ECO:0000313" key="12">
    <source>
        <dbReference type="EMBL" id="KAK1345076.1"/>
    </source>
</evidence>
<evidence type="ECO:0000256" key="2">
    <source>
        <dbReference type="ARBA" id="ARBA00004477"/>
    </source>
</evidence>
<dbReference type="Proteomes" id="UP001177744">
    <property type="component" value="Unassembled WGS sequence"/>
</dbReference>
<keyword evidence="7 10" id="KW-1133">Transmembrane helix</keyword>
<accession>A0AA40LSZ6</accession>
<feature type="transmembrane region" description="Helical" evidence="10">
    <location>
        <begin position="183"/>
        <end position="208"/>
    </location>
</feature>
<feature type="transmembrane region" description="Helical" evidence="10">
    <location>
        <begin position="228"/>
        <end position="249"/>
    </location>
</feature>
<feature type="region of interest" description="Disordered" evidence="11">
    <location>
        <begin position="76"/>
        <end position="128"/>
    </location>
</feature>
<comment type="similarity">
    <text evidence="3 10">Belongs to the DP1 family.</text>
</comment>
<evidence type="ECO:0000256" key="3">
    <source>
        <dbReference type="ARBA" id="ARBA00008573"/>
    </source>
</evidence>
<dbReference type="GO" id="GO:0033017">
    <property type="term" value="C:sarcoplasmic reticulum membrane"/>
    <property type="evidence" value="ECO:0007669"/>
    <property type="project" value="UniProtKB-SubCell"/>
</dbReference>
<evidence type="ECO:0000256" key="4">
    <source>
        <dbReference type="ARBA" id="ARBA00022692"/>
    </source>
</evidence>
<name>A0AA40LSZ6_CNENI</name>
<evidence type="ECO:0000256" key="7">
    <source>
        <dbReference type="ARBA" id="ARBA00022989"/>
    </source>
</evidence>
<feature type="compositionally biased region" description="Low complexity" evidence="11">
    <location>
        <begin position="105"/>
        <end position="116"/>
    </location>
</feature>
<proteinExistence type="inferred from homology"/>
<dbReference type="Pfam" id="PF03134">
    <property type="entry name" value="TB2_DP1_HVA22"/>
    <property type="match status" value="1"/>
</dbReference>
<dbReference type="InterPro" id="IPR004345">
    <property type="entry name" value="TB2_DP1_HVA22"/>
</dbReference>
<evidence type="ECO:0000256" key="5">
    <source>
        <dbReference type="ARBA" id="ARBA00022824"/>
    </source>
</evidence>
<comment type="subcellular location">
    <subcellularLocation>
        <location evidence="2">Endoplasmic reticulum membrane</location>
        <topology evidence="2">Multi-pass membrane protein</topology>
    </subcellularLocation>
    <subcellularLocation>
        <location evidence="10">Membrane</location>
        <topology evidence="10">Multi-pass membrane protein</topology>
    </subcellularLocation>
    <subcellularLocation>
        <location evidence="1">Sarcoplasmic reticulum membrane</location>
        <topology evidence="1">Multi-pass membrane protein</topology>
    </subcellularLocation>
</comment>
<reference evidence="12" key="1">
    <citation type="submission" date="2023-06" db="EMBL/GenBank/DDBJ databases">
        <title>Reference genome for the Northern bat (Eptesicus nilssonii), a most northern bat species.</title>
        <authorList>
            <person name="Laine V.N."/>
            <person name="Pulliainen A.T."/>
            <person name="Lilley T.M."/>
        </authorList>
    </citation>
    <scope>NUCLEOTIDE SEQUENCE</scope>
    <source>
        <strain evidence="12">BLF_Eptnil</strain>
        <tissue evidence="12">Kidney</tissue>
    </source>
</reference>
<keyword evidence="6" id="KW-0703">Sarcoplasmic reticulum</keyword>
<keyword evidence="13" id="KW-1185">Reference proteome</keyword>
<comment type="caution">
    <text evidence="12">The sequence shown here is derived from an EMBL/GenBank/DDBJ whole genome shotgun (WGS) entry which is preliminary data.</text>
</comment>
<comment type="function">
    <text evidence="9">Plays an essential role in heart function and development by regulating the organization and function of the sarcoplasmic reticulum in cardiomyocytes.</text>
</comment>
<keyword evidence="4 10" id="KW-0812">Transmembrane</keyword>